<dbReference type="GO" id="GO:0032259">
    <property type="term" value="P:methylation"/>
    <property type="evidence" value="ECO:0007669"/>
    <property type="project" value="UniProtKB-KW"/>
</dbReference>
<name>A0A8J3DKA2_9HYPH</name>
<evidence type="ECO:0000259" key="3">
    <source>
        <dbReference type="Pfam" id="PF08241"/>
    </source>
</evidence>
<dbReference type="EMBL" id="BMZO01000009">
    <property type="protein sequence ID" value="GHC76166.1"/>
    <property type="molecule type" value="Genomic_DNA"/>
</dbReference>
<keyword evidence="2" id="KW-0808">Transferase</keyword>
<keyword evidence="1 4" id="KW-0489">Methyltransferase</keyword>
<dbReference type="InterPro" id="IPR013216">
    <property type="entry name" value="Methyltransf_11"/>
</dbReference>
<dbReference type="SUPFAM" id="SSF53335">
    <property type="entry name" value="S-adenosyl-L-methionine-dependent methyltransferases"/>
    <property type="match status" value="1"/>
</dbReference>
<keyword evidence="5" id="KW-1185">Reference proteome</keyword>
<dbReference type="AlphaFoldDB" id="A0A8J3DKA2"/>
<evidence type="ECO:0000313" key="4">
    <source>
        <dbReference type="EMBL" id="GHC76166.1"/>
    </source>
</evidence>
<sequence length="285" mass="31424">MMETVFDDEAYAAHKARAHAMQDRGAWYLLDRAVEELSDRLSLVERRFERAALIQSQDESIAEAVMGTGKVTQVVRVECTGSNGILATEDDHLPLEPESMDLAISVLSMQSLNDLPGFLVQIRRALKPDGLFLACLAGAGTLAELRESLMQAEVELTGGARPRIHPFADVRDMGALLQRAGFKLPVADIEPVTVRFGSAFSLMKDLRAMGETNVLAERQKSFARRTLFFRTAQTYAEKFGEPDGKIRATFNVVWLSGWAAHASQQQPLKPGSAKASLEDALKKFQ</sequence>
<accession>A0A8J3DKA2</accession>
<evidence type="ECO:0000256" key="2">
    <source>
        <dbReference type="ARBA" id="ARBA00022679"/>
    </source>
</evidence>
<dbReference type="GO" id="GO:0008757">
    <property type="term" value="F:S-adenosylmethionine-dependent methyltransferase activity"/>
    <property type="evidence" value="ECO:0007669"/>
    <property type="project" value="InterPro"/>
</dbReference>
<dbReference type="InterPro" id="IPR029063">
    <property type="entry name" value="SAM-dependent_MTases_sf"/>
</dbReference>
<feature type="domain" description="Methyltransferase type 11" evidence="3">
    <location>
        <begin position="89"/>
        <end position="133"/>
    </location>
</feature>
<proteinExistence type="predicted"/>
<protein>
    <submittedName>
        <fullName evidence="4">SAM-dependent methyltransferase</fullName>
    </submittedName>
</protein>
<dbReference type="InterPro" id="IPR050602">
    <property type="entry name" value="Malonyl-ACP_OMT"/>
</dbReference>
<reference evidence="4" key="1">
    <citation type="journal article" date="2014" name="Int. J. Syst. Evol. Microbiol.">
        <title>Complete genome sequence of Corynebacterium casei LMG S-19264T (=DSM 44701T), isolated from a smear-ripened cheese.</title>
        <authorList>
            <consortium name="US DOE Joint Genome Institute (JGI-PGF)"/>
            <person name="Walter F."/>
            <person name="Albersmeier A."/>
            <person name="Kalinowski J."/>
            <person name="Ruckert C."/>
        </authorList>
    </citation>
    <scope>NUCLEOTIDE SEQUENCE</scope>
    <source>
        <strain evidence="4">KCTC 42097</strain>
    </source>
</reference>
<reference evidence="4" key="2">
    <citation type="submission" date="2020-09" db="EMBL/GenBank/DDBJ databases">
        <authorList>
            <person name="Sun Q."/>
            <person name="Kim S."/>
        </authorList>
    </citation>
    <scope>NUCLEOTIDE SEQUENCE</scope>
    <source>
        <strain evidence="4">KCTC 42097</strain>
    </source>
</reference>
<comment type="caution">
    <text evidence="4">The sequence shown here is derived from an EMBL/GenBank/DDBJ whole genome shotgun (WGS) entry which is preliminary data.</text>
</comment>
<gene>
    <name evidence="4" type="ORF">GCM10010136_26610</name>
</gene>
<dbReference type="Gene3D" id="3.40.50.150">
    <property type="entry name" value="Vaccinia Virus protein VP39"/>
    <property type="match status" value="1"/>
</dbReference>
<evidence type="ECO:0000256" key="1">
    <source>
        <dbReference type="ARBA" id="ARBA00022603"/>
    </source>
</evidence>
<dbReference type="RefSeq" id="WP_308430502.1">
    <property type="nucleotide sequence ID" value="NZ_BMZO01000009.1"/>
</dbReference>
<dbReference type="PANTHER" id="PTHR13090">
    <property type="entry name" value="ARGININE-HYDROXYLASE NDUFAF5, MITOCHONDRIAL"/>
    <property type="match status" value="1"/>
</dbReference>
<dbReference type="Proteomes" id="UP000641137">
    <property type="component" value="Unassembled WGS sequence"/>
</dbReference>
<evidence type="ECO:0000313" key="5">
    <source>
        <dbReference type="Proteomes" id="UP000641137"/>
    </source>
</evidence>
<dbReference type="Pfam" id="PF08241">
    <property type="entry name" value="Methyltransf_11"/>
    <property type="match status" value="1"/>
</dbReference>
<dbReference type="PANTHER" id="PTHR13090:SF1">
    <property type="entry name" value="ARGININE-HYDROXYLASE NDUFAF5, MITOCHONDRIAL"/>
    <property type="match status" value="1"/>
</dbReference>
<organism evidence="4 5">
    <name type="scientific">Limoniibacter endophyticus</name>
    <dbReference type="NCBI Taxonomy" id="1565040"/>
    <lineage>
        <taxon>Bacteria</taxon>
        <taxon>Pseudomonadati</taxon>
        <taxon>Pseudomonadota</taxon>
        <taxon>Alphaproteobacteria</taxon>
        <taxon>Hyphomicrobiales</taxon>
        <taxon>Bartonellaceae</taxon>
        <taxon>Limoniibacter</taxon>
    </lineage>
</organism>